<dbReference type="Proteomes" id="UP000179807">
    <property type="component" value="Unassembled WGS sequence"/>
</dbReference>
<dbReference type="CDD" id="cd06563">
    <property type="entry name" value="GH20_chitobiase-like"/>
    <property type="match status" value="1"/>
</dbReference>
<accession>A0A1J4JEP6</accession>
<evidence type="ECO:0000256" key="4">
    <source>
        <dbReference type="ARBA" id="ARBA00022801"/>
    </source>
</evidence>
<gene>
    <name evidence="10" type="primary">exo</name>
    <name evidence="10" type="ORF">TRFO_36985</name>
</gene>
<feature type="domain" description="Glycoside hydrolase family 20 catalytic" evidence="8">
    <location>
        <begin position="149"/>
        <end position="494"/>
    </location>
</feature>
<evidence type="ECO:0000259" key="9">
    <source>
        <dbReference type="Pfam" id="PF02838"/>
    </source>
</evidence>
<comment type="caution">
    <text evidence="10">The sequence shown here is derived from an EMBL/GenBank/DDBJ whole genome shotgun (WGS) entry which is preliminary data.</text>
</comment>
<dbReference type="PRINTS" id="PR00738">
    <property type="entry name" value="GLHYDRLASE20"/>
</dbReference>
<evidence type="ECO:0000313" key="10">
    <source>
        <dbReference type="EMBL" id="OHS96767.1"/>
    </source>
</evidence>
<dbReference type="PANTHER" id="PTHR22600">
    <property type="entry name" value="BETA-HEXOSAMINIDASE"/>
    <property type="match status" value="1"/>
</dbReference>
<evidence type="ECO:0000256" key="6">
    <source>
        <dbReference type="PIRSR" id="PIRSR625705-1"/>
    </source>
</evidence>
<keyword evidence="4" id="KW-0378">Hydrolase</keyword>
<comment type="similarity">
    <text evidence="2">Belongs to the glycosyl hydrolase 20 family.</text>
</comment>
<dbReference type="InterPro" id="IPR029018">
    <property type="entry name" value="Hex-like_dom2"/>
</dbReference>
<feature type="chain" id="PRO_5013153704" description="beta-N-acetylhexosaminidase" evidence="7">
    <location>
        <begin position="19"/>
        <end position="641"/>
    </location>
</feature>
<dbReference type="PANTHER" id="PTHR22600:SF57">
    <property type="entry name" value="BETA-N-ACETYLHEXOSAMINIDASE"/>
    <property type="match status" value="1"/>
</dbReference>
<proteinExistence type="inferred from homology"/>
<evidence type="ECO:0000256" key="3">
    <source>
        <dbReference type="ARBA" id="ARBA00012663"/>
    </source>
</evidence>
<dbReference type="GeneID" id="94845868"/>
<feature type="active site" description="Proton donor" evidence="6">
    <location>
        <position position="325"/>
    </location>
</feature>
<dbReference type="SUPFAM" id="SSF55545">
    <property type="entry name" value="beta-N-acetylhexosaminidase-like domain"/>
    <property type="match status" value="1"/>
</dbReference>
<reference evidence="10" key="1">
    <citation type="submission" date="2016-10" db="EMBL/GenBank/DDBJ databases">
        <authorList>
            <person name="Benchimol M."/>
            <person name="Almeida L.G."/>
            <person name="Vasconcelos A.T."/>
            <person name="Perreira-Neves A."/>
            <person name="Rosa I.A."/>
            <person name="Tasca T."/>
            <person name="Bogo M.R."/>
            <person name="de Souza W."/>
        </authorList>
    </citation>
    <scope>NUCLEOTIDE SEQUENCE [LARGE SCALE GENOMIC DNA]</scope>
    <source>
        <strain evidence="10">K</strain>
    </source>
</reference>
<dbReference type="GO" id="GO:0016020">
    <property type="term" value="C:membrane"/>
    <property type="evidence" value="ECO:0007669"/>
    <property type="project" value="TreeGrafter"/>
</dbReference>
<dbReference type="InterPro" id="IPR025705">
    <property type="entry name" value="Beta_hexosaminidase_sua/sub"/>
</dbReference>
<dbReference type="InterPro" id="IPR017853">
    <property type="entry name" value="GH"/>
</dbReference>
<protein>
    <recommendedName>
        <fullName evidence="3">beta-N-acetylhexosaminidase</fullName>
        <ecNumber evidence="3">3.2.1.52</ecNumber>
    </recommendedName>
</protein>
<evidence type="ECO:0000256" key="5">
    <source>
        <dbReference type="ARBA" id="ARBA00023295"/>
    </source>
</evidence>
<dbReference type="Pfam" id="PF02838">
    <property type="entry name" value="Glyco_hydro_20b"/>
    <property type="match status" value="1"/>
</dbReference>
<evidence type="ECO:0000259" key="8">
    <source>
        <dbReference type="Pfam" id="PF00728"/>
    </source>
</evidence>
<dbReference type="Pfam" id="PF00728">
    <property type="entry name" value="Glyco_hydro_20"/>
    <property type="match status" value="1"/>
</dbReference>
<dbReference type="SUPFAM" id="SSF51445">
    <property type="entry name" value="(Trans)glycosidases"/>
    <property type="match status" value="1"/>
</dbReference>
<keyword evidence="11" id="KW-1185">Reference proteome</keyword>
<sequence length="641" mass="72695">MLCLLAVLSLAKVQHLNLIPYPVEVTVGEGQFELTSESSIYYDNSISDAETVANLCATFLRKVTGFKLPVTTSKISNGISFELISTEREEEYHITTTNNLFTIQASTRKGLFNGYQTLLQLLPVDVFADSVVMTRWITPIVTIVDYPRFSWRGFMLDSSRHFLNLDAVKSILDGMALNKMNVFHFHFVDDQGWRVEIKKYPKLVEVGSVRKSSPVMWHRDEQDHKQYGPFYYTQDELRELVKYAQDRNIIIVPEIEMPGHTLAGLAAYPEYSCNGGPFEPWCYWGVSSDVFCAGNDATFTFLQDILEEVFDIFSNTVYIHVGGDECPKGRWQNCAKCQKRIKDEGLKNENELESWFIEKMAGWVRSKGRQLIGWDEIMDGGIPENAIVMAWTSSAAGQKAARAGTKVIMADWGSLYLPRYQFPSPLDPYEYNNNLVTTRRVYNYNPTSGLDEESAKNIIGTQTSLWSEYVWGSDDLQWKTFPRSCALAEVAWSPDDRKDWLRFAKVVTEYQIPRLQKMGLNVAGLTAQPNAEWLKNEVPEKWVTVQWPVTDSVDRKGQFEILFVKNGGTSSLKIRNVKLLFDQTVVGNDDHEGLAADVPEKTVYSINQQTAPTTGGKIFISAEVCSVDGTDSHGHVYIYHT</sequence>
<dbReference type="Gene3D" id="3.20.20.80">
    <property type="entry name" value="Glycosidases"/>
    <property type="match status" value="1"/>
</dbReference>
<dbReference type="GO" id="GO:0004563">
    <property type="term" value="F:beta-N-acetylhexosaminidase activity"/>
    <property type="evidence" value="ECO:0007669"/>
    <property type="project" value="UniProtKB-EC"/>
</dbReference>
<evidence type="ECO:0000313" key="11">
    <source>
        <dbReference type="Proteomes" id="UP000179807"/>
    </source>
</evidence>
<comment type="catalytic activity">
    <reaction evidence="1">
        <text>Hydrolysis of terminal non-reducing N-acetyl-D-hexosamine residues in N-acetyl-beta-D-hexosaminides.</text>
        <dbReference type="EC" id="3.2.1.52"/>
    </reaction>
</comment>
<evidence type="ECO:0000256" key="1">
    <source>
        <dbReference type="ARBA" id="ARBA00001231"/>
    </source>
</evidence>
<dbReference type="VEuPathDB" id="TrichDB:TRFO_36985"/>
<keyword evidence="5" id="KW-0326">Glycosidase</keyword>
<dbReference type="EMBL" id="MLAK01001153">
    <property type="protein sequence ID" value="OHS96767.1"/>
    <property type="molecule type" value="Genomic_DNA"/>
</dbReference>
<dbReference type="InterPro" id="IPR015883">
    <property type="entry name" value="Glyco_hydro_20_cat"/>
</dbReference>
<dbReference type="RefSeq" id="XP_068349904.1">
    <property type="nucleotide sequence ID" value="XM_068511164.1"/>
</dbReference>
<feature type="domain" description="Beta-hexosaminidase bacterial type N-terminal" evidence="9">
    <location>
        <begin position="16"/>
        <end position="146"/>
    </location>
</feature>
<dbReference type="AlphaFoldDB" id="A0A1J4JEP6"/>
<dbReference type="Gene3D" id="3.30.379.10">
    <property type="entry name" value="Chitobiase/beta-hexosaminidase domain 2-like"/>
    <property type="match status" value="1"/>
</dbReference>
<feature type="signal peptide" evidence="7">
    <location>
        <begin position="1"/>
        <end position="18"/>
    </location>
</feature>
<keyword evidence="7" id="KW-0732">Signal</keyword>
<name>A0A1J4JEP6_9EUKA</name>
<dbReference type="OrthoDB" id="428480at2759"/>
<organism evidence="10 11">
    <name type="scientific">Tritrichomonas foetus</name>
    <dbReference type="NCBI Taxonomy" id="1144522"/>
    <lineage>
        <taxon>Eukaryota</taxon>
        <taxon>Metamonada</taxon>
        <taxon>Parabasalia</taxon>
        <taxon>Tritrichomonadida</taxon>
        <taxon>Tritrichomonadidae</taxon>
        <taxon>Tritrichomonas</taxon>
    </lineage>
</organism>
<dbReference type="InterPro" id="IPR015882">
    <property type="entry name" value="HEX_bac_N"/>
</dbReference>
<dbReference type="GO" id="GO:0030203">
    <property type="term" value="P:glycosaminoglycan metabolic process"/>
    <property type="evidence" value="ECO:0007669"/>
    <property type="project" value="TreeGrafter"/>
</dbReference>
<dbReference type="EC" id="3.2.1.52" evidence="3"/>
<evidence type="ECO:0000256" key="2">
    <source>
        <dbReference type="ARBA" id="ARBA00006285"/>
    </source>
</evidence>
<evidence type="ECO:0000256" key="7">
    <source>
        <dbReference type="SAM" id="SignalP"/>
    </source>
</evidence>
<dbReference type="GO" id="GO:0005975">
    <property type="term" value="P:carbohydrate metabolic process"/>
    <property type="evidence" value="ECO:0007669"/>
    <property type="project" value="InterPro"/>
</dbReference>